<dbReference type="SUPFAM" id="SSF69593">
    <property type="entry name" value="Glycerol-3-phosphate (1)-acyltransferase"/>
    <property type="match status" value="1"/>
</dbReference>
<dbReference type="InterPro" id="IPR002123">
    <property type="entry name" value="Plipid/glycerol_acylTrfase"/>
</dbReference>
<dbReference type="PANTHER" id="PTHR10434">
    <property type="entry name" value="1-ACYL-SN-GLYCEROL-3-PHOSPHATE ACYLTRANSFERASE"/>
    <property type="match status" value="1"/>
</dbReference>
<evidence type="ECO:0000256" key="2">
    <source>
        <dbReference type="ARBA" id="ARBA00022679"/>
    </source>
</evidence>
<keyword evidence="3 5" id="KW-0012">Acyltransferase</keyword>
<organism evidence="5 6">
    <name type="scientific">Variovorax dokdonensis</name>
    <dbReference type="NCBI Taxonomy" id="344883"/>
    <lineage>
        <taxon>Bacteria</taxon>
        <taxon>Pseudomonadati</taxon>
        <taxon>Pseudomonadota</taxon>
        <taxon>Betaproteobacteria</taxon>
        <taxon>Burkholderiales</taxon>
        <taxon>Comamonadaceae</taxon>
        <taxon>Variovorax</taxon>
    </lineage>
</organism>
<evidence type="ECO:0000256" key="1">
    <source>
        <dbReference type="ARBA" id="ARBA00005189"/>
    </source>
</evidence>
<sequence>MPNLVRGAGMYALLLFLGLISLIWNLLALPLHLLPERQGRAVGRAGIAYGYRLFWSAAQACGLMQIDDHCLDVLRNERGLIIVANHPTMLDALLLVARLPRSACIMKASLLRNIFLGSGARLARYVSNASARIMIRQAVADLRSGGQLVVFPEGTRTETPPLDTFRPSVTLISRMAQAPIQTVFIETDTPYLRKGWPIGRVPPLPIRFRLRLGRRFSPETNGNNLLAELERYYRESLEERAFDAPDACPNQNLRVPTSS</sequence>
<dbReference type="RefSeq" id="WP_286659410.1">
    <property type="nucleotide sequence ID" value="NZ_JASZYV010000001.1"/>
</dbReference>
<evidence type="ECO:0000259" key="4">
    <source>
        <dbReference type="SMART" id="SM00563"/>
    </source>
</evidence>
<dbReference type="GO" id="GO:0016746">
    <property type="term" value="F:acyltransferase activity"/>
    <property type="evidence" value="ECO:0007669"/>
    <property type="project" value="UniProtKB-KW"/>
</dbReference>
<dbReference type="Pfam" id="PF01553">
    <property type="entry name" value="Acyltransferase"/>
    <property type="match status" value="1"/>
</dbReference>
<dbReference type="CDD" id="cd07989">
    <property type="entry name" value="LPLAT_AGPAT-like"/>
    <property type="match status" value="1"/>
</dbReference>
<dbReference type="Proteomes" id="UP001174908">
    <property type="component" value="Unassembled WGS sequence"/>
</dbReference>
<evidence type="ECO:0000313" key="5">
    <source>
        <dbReference type="EMBL" id="MDM0044372.1"/>
    </source>
</evidence>
<name>A0ABT7N8U5_9BURK</name>
<reference evidence="5" key="1">
    <citation type="submission" date="2023-06" db="EMBL/GenBank/DDBJ databases">
        <authorList>
            <person name="Jiang Y."/>
            <person name="Liu Q."/>
        </authorList>
    </citation>
    <scope>NUCLEOTIDE SEQUENCE</scope>
    <source>
        <strain evidence="5">CGMCC 1.12089</strain>
    </source>
</reference>
<evidence type="ECO:0000256" key="3">
    <source>
        <dbReference type="ARBA" id="ARBA00023315"/>
    </source>
</evidence>
<comment type="pathway">
    <text evidence="1">Lipid metabolism.</text>
</comment>
<dbReference type="EMBL" id="JASZYV010000001">
    <property type="protein sequence ID" value="MDM0044372.1"/>
    <property type="molecule type" value="Genomic_DNA"/>
</dbReference>
<evidence type="ECO:0000313" key="6">
    <source>
        <dbReference type="Proteomes" id="UP001174908"/>
    </source>
</evidence>
<accession>A0ABT7N8U5</accession>
<dbReference type="SMART" id="SM00563">
    <property type="entry name" value="PlsC"/>
    <property type="match status" value="1"/>
</dbReference>
<comment type="caution">
    <text evidence="5">The sequence shown here is derived from an EMBL/GenBank/DDBJ whole genome shotgun (WGS) entry which is preliminary data.</text>
</comment>
<keyword evidence="6" id="KW-1185">Reference proteome</keyword>
<feature type="domain" description="Phospholipid/glycerol acyltransferase" evidence="4">
    <location>
        <begin position="80"/>
        <end position="188"/>
    </location>
</feature>
<gene>
    <name evidence="5" type="ORF">QTH91_07770</name>
</gene>
<protein>
    <submittedName>
        <fullName evidence="5">Lysophospholipid acyltransferase family protein</fullName>
    </submittedName>
</protein>
<dbReference type="PANTHER" id="PTHR10434:SF66">
    <property type="entry name" value="PHOSPHOLIPID_GLYCEROL ACYLTRANSFERASE DOMAIN-CONTAINING PROTEIN"/>
    <property type="match status" value="1"/>
</dbReference>
<keyword evidence="2" id="KW-0808">Transferase</keyword>
<proteinExistence type="predicted"/>